<protein>
    <recommendedName>
        <fullName evidence="4">Gustatory receptor</fullName>
    </recommendedName>
</protein>
<dbReference type="EMBL" id="JOJR01000012">
    <property type="protein sequence ID" value="RCN51677.1"/>
    <property type="molecule type" value="Genomic_DNA"/>
</dbReference>
<feature type="transmembrane region" description="Helical" evidence="1">
    <location>
        <begin position="26"/>
        <end position="45"/>
    </location>
</feature>
<keyword evidence="3" id="KW-1185">Reference proteome</keyword>
<proteinExistence type="predicted"/>
<evidence type="ECO:0008006" key="4">
    <source>
        <dbReference type="Google" id="ProtNLM"/>
    </source>
</evidence>
<organism evidence="2 3">
    <name type="scientific">Ancylostoma caninum</name>
    <name type="common">Dog hookworm</name>
    <dbReference type="NCBI Taxonomy" id="29170"/>
    <lineage>
        <taxon>Eukaryota</taxon>
        <taxon>Metazoa</taxon>
        <taxon>Ecdysozoa</taxon>
        <taxon>Nematoda</taxon>
        <taxon>Chromadorea</taxon>
        <taxon>Rhabditida</taxon>
        <taxon>Rhabditina</taxon>
        <taxon>Rhabditomorpha</taxon>
        <taxon>Strongyloidea</taxon>
        <taxon>Ancylostomatidae</taxon>
        <taxon>Ancylostomatinae</taxon>
        <taxon>Ancylostoma</taxon>
    </lineage>
</organism>
<keyword evidence="1" id="KW-0812">Transmembrane</keyword>
<name>A0A368H8N2_ANCCA</name>
<sequence>YTSRCLLIYGPFQAPKSSWQKFQRTVQIAWAVLLSLFIVGVAVISVCKMPPVYYCVYLVGCIDFFFLLYWNKSEKVSEYSKRLKKSSIGVGTLKNAKQVLLRRNVSLAIGGLCSMMVFGILAADMVDVVHLLPKKSTSLPWCCLYLTSLFLVLLCVPAANCTAFCYIESATAEFEIIDRDFAHDANKHQLPVARHYIRGHGQLLKLFAAVSGPLSAWCSAHISLNFIAIYKIFHFLYGYDFDIQHVFKFWKPALLSFLLVFALVQSICIFYSAIMLRKWIIGIRGAMLKVATSERIPHEQVFPLFSLHSLDLHHQPYGLSFCGLTVINHHFVMACILLAGFGALYCYQQYN</sequence>
<feature type="transmembrane region" description="Helical" evidence="1">
    <location>
        <begin position="138"/>
        <end position="159"/>
    </location>
</feature>
<evidence type="ECO:0000313" key="2">
    <source>
        <dbReference type="EMBL" id="RCN51677.1"/>
    </source>
</evidence>
<evidence type="ECO:0000256" key="1">
    <source>
        <dbReference type="SAM" id="Phobius"/>
    </source>
</evidence>
<feature type="transmembrane region" description="Helical" evidence="1">
    <location>
        <begin position="331"/>
        <end position="350"/>
    </location>
</feature>
<keyword evidence="1" id="KW-0472">Membrane</keyword>
<keyword evidence="1" id="KW-1133">Transmembrane helix</keyword>
<feature type="transmembrane region" description="Helical" evidence="1">
    <location>
        <begin position="105"/>
        <end position="126"/>
    </location>
</feature>
<accession>A0A368H8N2</accession>
<evidence type="ECO:0000313" key="3">
    <source>
        <dbReference type="Proteomes" id="UP000252519"/>
    </source>
</evidence>
<comment type="caution">
    <text evidence="2">The sequence shown here is derived from an EMBL/GenBank/DDBJ whole genome shotgun (WGS) entry which is preliminary data.</text>
</comment>
<feature type="transmembrane region" description="Helical" evidence="1">
    <location>
        <begin position="51"/>
        <end position="70"/>
    </location>
</feature>
<gene>
    <name evidence="2" type="ORF">ANCCAN_02347</name>
</gene>
<dbReference type="Proteomes" id="UP000252519">
    <property type="component" value="Unassembled WGS sequence"/>
</dbReference>
<reference evidence="2 3" key="1">
    <citation type="submission" date="2014-10" db="EMBL/GenBank/DDBJ databases">
        <title>Draft genome of the hookworm Ancylostoma caninum.</title>
        <authorList>
            <person name="Mitreva M."/>
        </authorList>
    </citation>
    <scope>NUCLEOTIDE SEQUENCE [LARGE SCALE GENOMIC DNA]</scope>
    <source>
        <strain evidence="2 3">Baltimore</strain>
    </source>
</reference>
<dbReference type="AlphaFoldDB" id="A0A368H8N2"/>
<feature type="transmembrane region" description="Helical" evidence="1">
    <location>
        <begin position="253"/>
        <end position="274"/>
    </location>
</feature>
<feature type="non-terminal residue" evidence="2">
    <location>
        <position position="1"/>
    </location>
</feature>
<dbReference type="OrthoDB" id="5796969at2759"/>